<feature type="non-terminal residue" evidence="2">
    <location>
        <position position="233"/>
    </location>
</feature>
<dbReference type="InterPro" id="IPR036188">
    <property type="entry name" value="FAD/NAD-bd_sf"/>
</dbReference>
<proteinExistence type="predicted"/>
<name>A0A382JN05_9ZZZZ</name>
<protein>
    <submittedName>
        <fullName evidence="2">Uncharacterized protein</fullName>
    </submittedName>
</protein>
<evidence type="ECO:0000256" key="1">
    <source>
        <dbReference type="ARBA" id="ARBA00023002"/>
    </source>
</evidence>
<keyword evidence="1" id="KW-0560">Oxidoreductase</keyword>
<dbReference type="Gene3D" id="3.50.50.60">
    <property type="entry name" value="FAD/NAD(P)-binding domain"/>
    <property type="match status" value="1"/>
</dbReference>
<dbReference type="SUPFAM" id="SSF51905">
    <property type="entry name" value="FAD/NAD(P)-binding domain"/>
    <property type="match status" value="1"/>
</dbReference>
<dbReference type="Pfam" id="PF13450">
    <property type="entry name" value="NAD_binding_8"/>
    <property type="match status" value="1"/>
</dbReference>
<dbReference type="GO" id="GO:0016491">
    <property type="term" value="F:oxidoreductase activity"/>
    <property type="evidence" value="ECO:0007669"/>
    <property type="project" value="UniProtKB-KW"/>
</dbReference>
<dbReference type="InterPro" id="IPR042204">
    <property type="entry name" value="2Fe-2S-bd_N"/>
</dbReference>
<dbReference type="Pfam" id="PF13510">
    <property type="entry name" value="Fer2_4"/>
    <property type="match status" value="1"/>
</dbReference>
<evidence type="ECO:0000313" key="2">
    <source>
        <dbReference type="EMBL" id="SVC12467.1"/>
    </source>
</evidence>
<reference evidence="2" key="1">
    <citation type="submission" date="2018-05" db="EMBL/GenBank/DDBJ databases">
        <authorList>
            <person name="Lanie J.A."/>
            <person name="Ng W.-L."/>
            <person name="Kazmierczak K.M."/>
            <person name="Andrzejewski T.M."/>
            <person name="Davidsen T.M."/>
            <person name="Wayne K.J."/>
            <person name="Tettelin H."/>
            <person name="Glass J.I."/>
            <person name="Rusch D."/>
            <person name="Podicherti R."/>
            <person name="Tsui H.-C.T."/>
            <person name="Winkler M.E."/>
        </authorList>
    </citation>
    <scope>NUCLEOTIDE SEQUENCE</scope>
</reference>
<dbReference type="AlphaFoldDB" id="A0A382JN05"/>
<gene>
    <name evidence="2" type="ORF">METZ01_LOCUS265321</name>
</gene>
<dbReference type="Gene3D" id="3.10.20.440">
    <property type="entry name" value="2Fe-2S iron-sulphur cluster binding domain, sarcosine oxidase, alpha subunit, N-terminal domain"/>
    <property type="match status" value="1"/>
</dbReference>
<sequence>MDKKISFTFDGKKYSGFKGDTLASALIRNGVFLVGRSFKYHRPRGIISAGSEEPNAIVQLESGEITEPNVRATEIEIYEGLHATSQNNWPSLNLDFGSINDLLSPFFPAGFYYKTFMWPPKFWKKYEYFIRRAAGLGKSPTKDDPHQYEHFHYHCDVLIVGGGISGLYATKLLLKANLKVLVIEQSPELGGQYLNTDSFKTHEVIIKELEEHNNKDNLKIVKNSTVFAYMHSN</sequence>
<accession>A0A382JN05</accession>
<organism evidence="2">
    <name type="scientific">marine metagenome</name>
    <dbReference type="NCBI Taxonomy" id="408172"/>
    <lineage>
        <taxon>unclassified sequences</taxon>
        <taxon>metagenomes</taxon>
        <taxon>ecological metagenomes</taxon>
    </lineage>
</organism>
<dbReference type="EMBL" id="UINC01074855">
    <property type="protein sequence ID" value="SVC12467.1"/>
    <property type="molecule type" value="Genomic_DNA"/>
</dbReference>